<comment type="catalytic activity">
    <reaction evidence="6">
        <text>3-(methylsulfanyl)propanoyl-CoA + oxidized [electron-transfer flavoprotein] + H(+) = 3-(methylsulfanyl)acryloyl-CoA + reduced [electron-transfer flavoprotein]</text>
        <dbReference type="Rhea" id="RHEA:52612"/>
        <dbReference type="Rhea" id="RHEA-COMP:10685"/>
        <dbReference type="Rhea" id="RHEA-COMP:10686"/>
        <dbReference type="ChEBI" id="CHEBI:15378"/>
        <dbReference type="ChEBI" id="CHEBI:57692"/>
        <dbReference type="ChEBI" id="CHEBI:58307"/>
        <dbReference type="ChEBI" id="CHEBI:82815"/>
        <dbReference type="ChEBI" id="CHEBI:84994"/>
        <dbReference type="EC" id="1.3.99.41"/>
    </reaction>
    <physiologicalReaction direction="left-to-right" evidence="6">
        <dbReference type="Rhea" id="RHEA:52613"/>
    </physiologicalReaction>
</comment>
<comment type="cofactor">
    <cofactor evidence="1 10">
        <name>FAD</name>
        <dbReference type="ChEBI" id="CHEBI:57692"/>
    </cofactor>
</comment>
<evidence type="ECO:0000256" key="1">
    <source>
        <dbReference type="ARBA" id="ARBA00001974"/>
    </source>
</evidence>
<dbReference type="InterPro" id="IPR009075">
    <property type="entry name" value="AcylCo_DH/oxidase_C"/>
</dbReference>
<dbReference type="InterPro" id="IPR046373">
    <property type="entry name" value="Acyl-CoA_Oxase/DH_mid-dom_sf"/>
</dbReference>
<evidence type="ECO:0000256" key="4">
    <source>
        <dbReference type="ARBA" id="ARBA00022827"/>
    </source>
</evidence>
<feature type="domain" description="Acyl-CoA oxidase/dehydrogenase middle" evidence="13">
    <location>
        <begin position="161"/>
        <end position="269"/>
    </location>
</feature>
<dbReference type="PANTHER" id="PTHR42803:SF1">
    <property type="entry name" value="BROAD-SPECIFICITY LINEAR ACYL-COA DEHYDROGENASE FADE5"/>
    <property type="match status" value="1"/>
</dbReference>
<feature type="domain" description="Acyl-CoA dehydrogenase/oxidase N-terminal" evidence="14">
    <location>
        <begin position="78"/>
        <end position="156"/>
    </location>
</feature>
<evidence type="ECO:0000256" key="5">
    <source>
        <dbReference type="ARBA" id="ARBA00023002"/>
    </source>
</evidence>
<evidence type="ECO:0000313" key="17">
    <source>
        <dbReference type="Proteomes" id="UP000027734"/>
    </source>
</evidence>
<evidence type="ECO:0000256" key="10">
    <source>
        <dbReference type="RuleBase" id="RU362125"/>
    </source>
</evidence>
<dbReference type="SUPFAM" id="SSF56645">
    <property type="entry name" value="Acyl-CoA dehydrogenase NM domain-like"/>
    <property type="match status" value="1"/>
</dbReference>
<evidence type="ECO:0000259" key="12">
    <source>
        <dbReference type="Pfam" id="PF00441"/>
    </source>
</evidence>
<evidence type="ECO:0000256" key="7">
    <source>
        <dbReference type="ARBA" id="ARBA00058683"/>
    </source>
</evidence>
<dbReference type="Pfam" id="PF02771">
    <property type="entry name" value="Acyl-CoA_dh_N"/>
    <property type="match status" value="1"/>
</dbReference>
<protein>
    <recommendedName>
        <fullName evidence="9">3-methylmercaptopropionyl-CoA dehydrogenase</fullName>
        <ecNumber evidence="8">1.3.99.41</ecNumber>
    </recommendedName>
</protein>
<dbReference type="InterPro" id="IPR013786">
    <property type="entry name" value="AcylCoA_DH/ox_N"/>
</dbReference>
<keyword evidence="17" id="KW-1185">Reference proteome</keyword>
<feature type="domain" description="Acetyl-CoA dehydrogenase-like C-terminal" evidence="15">
    <location>
        <begin position="455"/>
        <end position="564"/>
    </location>
</feature>
<dbReference type="SUPFAM" id="SSF47203">
    <property type="entry name" value="Acyl-CoA dehydrogenase C-terminal domain-like"/>
    <property type="match status" value="1"/>
</dbReference>
<keyword evidence="5 10" id="KW-0560">Oxidoreductase</keyword>
<reference evidence="16 17" key="1">
    <citation type="submission" date="2014-01" db="EMBL/GenBank/DDBJ databases">
        <title>Sulfitobacter donghicola JCM 14565 Genome Sequencing.</title>
        <authorList>
            <person name="Lai Q."/>
            <person name="Hong Z."/>
        </authorList>
    </citation>
    <scope>NUCLEOTIDE SEQUENCE [LARGE SCALE GENOMIC DNA]</scope>
    <source>
        <strain evidence="16 17">JCM 14565</strain>
    </source>
</reference>
<dbReference type="InterPro" id="IPR009100">
    <property type="entry name" value="AcylCoA_DH/oxidase_NM_dom_sf"/>
</dbReference>
<dbReference type="eggNOG" id="COG1960">
    <property type="taxonomic scope" value="Bacteria"/>
</dbReference>
<evidence type="ECO:0000256" key="9">
    <source>
        <dbReference type="ARBA" id="ARBA00069043"/>
    </source>
</evidence>
<comment type="function">
    <text evidence="7">Involved in the assimilation of dimethylsulphoniopropionate (DMSP), an important compound in the fixation of carbon in marine phytoplankton, by mediating the conversion of 3-(methylthio)propanoyl-CoA (MMPA-CoA) to 3-(methylthio)acryloyl-CoA (MTA-CoA).</text>
</comment>
<dbReference type="Gene3D" id="1.20.140.10">
    <property type="entry name" value="Butyryl-CoA Dehydrogenase, subunit A, domain 3"/>
    <property type="match status" value="1"/>
</dbReference>
<sequence>MTYRAPVEDYNFLFEHVVGLQGLRATERFAEATDDVTAAILGEAGKMCEEVLAPLQRVGDLQGSYLENGVVRTPPGYAEGFKAIAEGGWVGIAADPEYGGMGLPMALTTAVGEMMSGSCLSLQVAPMLSQGHIEALEHHASDALKEVFLPKLINGEWIGTMNLTEPQAGSDVGALSTKAEDNGDGTYAITGQKIFITWGDSDFSSNTCHLVLARLPDAPAGVKGISLFIVPKLLPDENGEPGVRNTLGVVSLEHKMGLHGSPTCVMQYDGAKGWLVGEKQGGMAAMFTMMNNARLGVGAQGVGVAEAAYQHAYAYALERKQGKTSAHAESQSIIGHADVRRMLASMKADVFASRAISVCNAVAIDMANATGDKAWKARAALLTPISKSFGTDTGILVADTGLQVHGGMGFIEEAGAAQFCRDVRITSIYEGTNGIQAMDLVARKMMDGGEAAMALLDEMEEEIEKAKEVFPNLASDVWEACESLREATEWMLSQTDMQDRFAGAVPYQRAFARVLGGHMHLKAALADRGGAREKLARFYILRLMPEYAALLVHAQAGAAGLFALTDEELAV</sequence>
<dbReference type="Pfam" id="PF00441">
    <property type="entry name" value="Acyl-CoA_dh_1"/>
    <property type="match status" value="1"/>
</dbReference>
<dbReference type="Proteomes" id="UP000027734">
    <property type="component" value="Unassembled WGS sequence"/>
</dbReference>
<comment type="similarity">
    <text evidence="2 10">Belongs to the acyl-CoA dehydrogenase family.</text>
</comment>
<evidence type="ECO:0000256" key="6">
    <source>
        <dbReference type="ARBA" id="ARBA00051388"/>
    </source>
</evidence>
<evidence type="ECO:0000256" key="3">
    <source>
        <dbReference type="ARBA" id="ARBA00022630"/>
    </source>
</evidence>
<dbReference type="InterPro" id="IPR037069">
    <property type="entry name" value="AcylCoA_DH/ox_N_sf"/>
</dbReference>
<dbReference type="FunFam" id="2.40.110.10:FF:000031">
    <property type="entry name" value="Acyl-CoA dehydrogenase, putative"/>
    <property type="match status" value="1"/>
</dbReference>
<name>A0A073IGS2_9RHOB</name>
<keyword evidence="3 10" id="KW-0285">Flavoprotein</keyword>
<proteinExistence type="inferred from homology"/>
<evidence type="ECO:0000313" key="16">
    <source>
        <dbReference type="EMBL" id="KEJ88770.1"/>
    </source>
</evidence>
<feature type="coiled-coil region" evidence="11">
    <location>
        <begin position="449"/>
        <end position="476"/>
    </location>
</feature>
<keyword evidence="4 10" id="KW-0274">FAD</keyword>
<dbReference type="InterPro" id="IPR006091">
    <property type="entry name" value="Acyl-CoA_Oxase/DH_mid-dom"/>
</dbReference>
<dbReference type="InterPro" id="IPR052166">
    <property type="entry name" value="Diverse_Acyl-CoA_DH"/>
</dbReference>
<evidence type="ECO:0000256" key="11">
    <source>
        <dbReference type="SAM" id="Coils"/>
    </source>
</evidence>
<dbReference type="AlphaFoldDB" id="A0A073IGS2"/>
<feature type="domain" description="Acyl-CoA dehydrogenase/oxidase C-terminal" evidence="12">
    <location>
        <begin position="281"/>
        <end position="443"/>
    </location>
</feature>
<dbReference type="Gene3D" id="2.40.110.10">
    <property type="entry name" value="Butyryl-CoA Dehydrogenase, subunit A, domain 2"/>
    <property type="match status" value="1"/>
</dbReference>
<dbReference type="InterPro" id="IPR025878">
    <property type="entry name" value="Acyl-CoA_dh-like_C_dom"/>
</dbReference>
<dbReference type="Pfam" id="PF12806">
    <property type="entry name" value="Acyl-CoA_dh_C"/>
    <property type="match status" value="1"/>
</dbReference>
<accession>A0A073IGS2</accession>
<dbReference type="GO" id="GO:0016627">
    <property type="term" value="F:oxidoreductase activity, acting on the CH-CH group of donors"/>
    <property type="evidence" value="ECO:0007669"/>
    <property type="project" value="InterPro"/>
</dbReference>
<organism evidence="16 17">
    <name type="scientific">Sulfitobacter donghicola DSW-25 = KCTC 12864 = JCM 14565</name>
    <dbReference type="NCBI Taxonomy" id="1300350"/>
    <lineage>
        <taxon>Bacteria</taxon>
        <taxon>Pseudomonadati</taxon>
        <taxon>Pseudomonadota</taxon>
        <taxon>Alphaproteobacteria</taxon>
        <taxon>Rhodobacterales</taxon>
        <taxon>Roseobacteraceae</taxon>
        <taxon>Sulfitobacter</taxon>
    </lineage>
</organism>
<dbReference type="OrthoDB" id="9807883at2"/>
<dbReference type="InterPro" id="IPR036250">
    <property type="entry name" value="AcylCo_DH-like_C"/>
</dbReference>
<keyword evidence="11" id="KW-0175">Coiled coil</keyword>
<dbReference type="Pfam" id="PF02770">
    <property type="entry name" value="Acyl-CoA_dh_M"/>
    <property type="match status" value="1"/>
</dbReference>
<dbReference type="RefSeq" id="WP_025059652.1">
    <property type="nucleotide sequence ID" value="NZ_JAMC01000005.1"/>
</dbReference>
<evidence type="ECO:0000259" key="14">
    <source>
        <dbReference type="Pfam" id="PF02771"/>
    </source>
</evidence>
<evidence type="ECO:0000259" key="13">
    <source>
        <dbReference type="Pfam" id="PF02770"/>
    </source>
</evidence>
<dbReference type="PANTHER" id="PTHR42803">
    <property type="entry name" value="ACYL-COA DEHYDROGENASE"/>
    <property type="match status" value="1"/>
</dbReference>
<dbReference type="STRING" id="1300350.Z948_2290"/>
<dbReference type="Gene3D" id="1.10.540.10">
    <property type="entry name" value="Acyl-CoA dehydrogenase/oxidase, N-terminal domain"/>
    <property type="match status" value="1"/>
</dbReference>
<evidence type="ECO:0000256" key="2">
    <source>
        <dbReference type="ARBA" id="ARBA00009347"/>
    </source>
</evidence>
<comment type="caution">
    <text evidence="16">The sequence shown here is derived from an EMBL/GenBank/DDBJ whole genome shotgun (WGS) entry which is preliminary data.</text>
</comment>
<evidence type="ECO:0000259" key="15">
    <source>
        <dbReference type="Pfam" id="PF12806"/>
    </source>
</evidence>
<evidence type="ECO:0000256" key="8">
    <source>
        <dbReference type="ARBA" id="ARBA00066694"/>
    </source>
</evidence>
<dbReference type="GO" id="GO:0050660">
    <property type="term" value="F:flavin adenine dinucleotide binding"/>
    <property type="evidence" value="ECO:0007669"/>
    <property type="project" value="InterPro"/>
</dbReference>
<dbReference type="EMBL" id="JAMC01000005">
    <property type="protein sequence ID" value="KEJ88770.1"/>
    <property type="molecule type" value="Genomic_DNA"/>
</dbReference>
<dbReference type="EC" id="1.3.99.41" evidence="8"/>
<gene>
    <name evidence="16" type="ORF">DSW25_14070</name>
</gene>